<evidence type="ECO:0000313" key="2">
    <source>
        <dbReference type="EMBL" id="KAF9072724.1"/>
    </source>
</evidence>
<dbReference type="EMBL" id="JADNRY010000022">
    <property type="protein sequence ID" value="KAF9072724.1"/>
    <property type="molecule type" value="Genomic_DNA"/>
</dbReference>
<evidence type="ECO:0000313" key="3">
    <source>
        <dbReference type="Proteomes" id="UP000772434"/>
    </source>
</evidence>
<organism evidence="2 3">
    <name type="scientific">Rhodocollybia butyracea</name>
    <dbReference type="NCBI Taxonomy" id="206335"/>
    <lineage>
        <taxon>Eukaryota</taxon>
        <taxon>Fungi</taxon>
        <taxon>Dikarya</taxon>
        <taxon>Basidiomycota</taxon>
        <taxon>Agaricomycotina</taxon>
        <taxon>Agaricomycetes</taxon>
        <taxon>Agaricomycetidae</taxon>
        <taxon>Agaricales</taxon>
        <taxon>Marasmiineae</taxon>
        <taxon>Omphalotaceae</taxon>
        <taxon>Rhodocollybia</taxon>
    </lineage>
</organism>
<accession>A0A9P5UB53</accession>
<keyword evidence="3" id="KW-1185">Reference proteome</keyword>
<sequence>MFDDCLADPSAGANGHLESGLVAEKIWLHRHYGFAFDQDSKLVIFHKDAPSLSSLTPSTQPMSPLHKSLTSGKELIDSPPMSFSPERRVSKSNDNVPSLPSLFAMPQSSGSDGEDQKTSCAEGPADTIEQESPIQSSGNVGVAWVEDPRVIARFSTEDLPLFQDGPPPPTRLEQKRTCLGSAVFGHRSTRVAEDLVVLPFLPVEPILSVY</sequence>
<feature type="compositionally biased region" description="Low complexity" evidence="1">
    <location>
        <begin position="53"/>
        <end position="65"/>
    </location>
</feature>
<dbReference type="Proteomes" id="UP000772434">
    <property type="component" value="Unassembled WGS sequence"/>
</dbReference>
<evidence type="ECO:0000256" key="1">
    <source>
        <dbReference type="SAM" id="MobiDB-lite"/>
    </source>
</evidence>
<comment type="caution">
    <text evidence="2">The sequence shown here is derived from an EMBL/GenBank/DDBJ whole genome shotgun (WGS) entry which is preliminary data.</text>
</comment>
<name>A0A9P5UB53_9AGAR</name>
<dbReference type="AlphaFoldDB" id="A0A9P5UB53"/>
<protein>
    <submittedName>
        <fullName evidence="2">Uncharacterized protein</fullName>
    </submittedName>
</protein>
<reference evidence="2" key="1">
    <citation type="submission" date="2020-11" db="EMBL/GenBank/DDBJ databases">
        <authorList>
            <consortium name="DOE Joint Genome Institute"/>
            <person name="Ahrendt S."/>
            <person name="Riley R."/>
            <person name="Andreopoulos W."/>
            <person name="Labutti K."/>
            <person name="Pangilinan J."/>
            <person name="Ruiz-Duenas F.J."/>
            <person name="Barrasa J.M."/>
            <person name="Sanchez-Garcia M."/>
            <person name="Camarero S."/>
            <person name="Miyauchi S."/>
            <person name="Serrano A."/>
            <person name="Linde D."/>
            <person name="Babiker R."/>
            <person name="Drula E."/>
            <person name="Ayuso-Fernandez I."/>
            <person name="Pacheco R."/>
            <person name="Padilla G."/>
            <person name="Ferreira P."/>
            <person name="Barriuso J."/>
            <person name="Kellner H."/>
            <person name="Castanera R."/>
            <person name="Alfaro M."/>
            <person name="Ramirez L."/>
            <person name="Pisabarro A.G."/>
            <person name="Kuo A."/>
            <person name="Tritt A."/>
            <person name="Lipzen A."/>
            <person name="He G."/>
            <person name="Yan M."/>
            <person name="Ng V."/>
            <person name="Cullen D."/>
            <person name="Martin F."/>
            <person name="Rosso M.-N."/>
            <person name="Henrissat B."/>
            <person name="Hibbett D."/>
            <person name="Martinez A.T."/>
            <person name="Grigoriev I.V."/>
        </authorList>
    </citation>
    <scope>NUCLEOTIDE SEQUENCE</scope>
    <source>
        <strain evidence="2">AH 40177</strain>
    </source>
</reference>
<proteinExistence type="predicted"/>
<gene>
    <name evidence="2" type="ORF">BDP27DRAFT_385888</name>
</gene>
<feature type="compositionally biased region" description="Polar residues" evidence="1">
    <location>
        <begin position="130"/>
        <end position="139"/>
    </location>
</feature>
<feature type="region of interest" description="Disordered" evidence="1">
    <location>
        <begin position="53"/>
        <end position="140"/>
    </location>
</feature>